<accession>X0YJ81</accession>
<feature type="non-terminal residue" evidence="1">
    <location>
        <position position="55"/>
    </location>
</feature>
<dbReference type="EMBL" id="BARS01047146">
    <property type="protein sequence ID" value="GAG36861.1"/>
    <property type="molecule type" value="Genomic_DNA"/>
</dbReference>
<proteinExistence type="predicted"/>
<evidence type="ECO:0000313" key="1">
    <source>
        <dbReference type="EMBL" id="GAG36861.1"/>
    </source>
</evidence>
<gene>
    <name evidence="1" type="ORF">S01H1_70859</name>
</gene>
<dbReference type="AlphaFoldDB" id="X0YJ81"/>
<comment type="caution">
    <text evidence="1">The sequence shown here is derived from an EMBL/GenBank/DDBJ whole genome shotgun (WGS) entry which is preliminary data.</text>
</comment>
<name>X0YJ81_9ZZZZ</name>
<organism evidence="1">
    <name type="scientific">marine sediment metagenome</name>
    <dbReference type="NCBI Taxonomy" id="412755"/>
    <lineage>
        <taxon>unclassified sequences</taxon>
        <taxon>metagenomes</taxon>
        <taxon>ecological metagenomes</taxon>
    </lineage>
</organism>
<protein>
    <submittedName>
        <fullName evidence="1">Uncharacterized protein</fullName>
    </submittedName>
</protein>
<sequence length="55" mass="6312">MRKLFQLVGEVSIAGIDLVNKQMRTMDKEARKVQRSVAMLGRNMEKTGKVLTKYI</sequence>
<reference evidence="1" key="1">
    <citation type="journal article" date="2014" name="Front. Microbiol.">
        <title>High frequency of phylogenetically diverse reductive dehalogenase-homologous genes in deep subseafloor sedimentary metagenomes.</title>
        <authorList>
            <person name="Kawai M."/>
            <person name="Futagami T."/>
            <person name="Toyoda A."/>
            <person name="Takaki Y."/>
            <person name="Nishi S."/>
            <person name="Hori S."/>
            <person name="Arai W."/>
            <person name="Tsubouchi T."/>
            <person name="Morono Y."/>
            <person name="Uchiyama I."/>
            <person name="Ito T."/>
            <person name="Fujiyama A."/>
            <person name="Inagaki F."/>
            <person name="Takami H."/>
        </authorList>
    </citation>
    <scope>NUCLEOTIDE SEQUENCE</scope>
    <source>
        <strain evidence="1">Expedition CK06-06</strain>
    </source>
</reference>